<feature type="compositionally biased region" description="Basic and acidic residues" evidence="1">
    <location>
        <begin position="15"/>
        <end position="32"/>
    </location>
</feature>
<feature type="non-terminal residue" evidence="2">
    <location>
        <position position="54"/>
    </location>
</feature>
<dbReference type="EMBL" id="LXQA011243326">
    <property type="protein sequence ID" value="MCI90388.1"/>
    <property type="molecule type" value="Genomic_DNA"/>
</dbReference>
<keyword evidence="3" id="KW-1185">Reference proteome</keyword>
<feature type="region of interest" description="Disordered" evidence="1">
    <location>
        <begin position="1"/>
        <end position="32"/>
    </location>
</feature>
<dbReference type="AlphaFoldDB" id="A0A392VPQ3"/>
<name>A0A392VPQ3_9FABA</name>
<accession>A0A392VPQ3</accession>
<evidence type="ECO:0000256" key="1">
    <source>
        <dbReference type="SAM" id="MobiDB-lite"/>
    </source>
</evidence>
<feature type="compositionally biased region" description="Basic residues" evidence="1">
    <location>
        <begin position="1"/>
        <end position="14"/>
    </location>
</feature>
<reference evidence="2 3" key="1">
    <citation type="journal article" date="2018" name="Front. Plant Sci.">
        <title>Red Clover (Trifolium pratense) and Zigzag Clover (T. medium) - A Picture of Genomic Similarities and Differences.</title>
        <authorList>
            <person name="Dluhosova J."/>
            <person name="Istvanek J."/>
            <person name="Nedelnik J."/>
            <person name="Repkova J."/>
        </authorList>
    </citation>
    <scope>NUCLEOTIDE SEQUENCE [LARGE SCALE GENOMIC DNA]</scope>
    <source>
        <strain evidence="3">cv. 10/8</strain>
        <tissue evidence="2">Leaf</tissue>
    </source>
</reference>
<dbReference type="Proteomes" id="UP000265520">
    <property type="component" value="Unassembled WGS sequence"/>
</dbReference>
<proteinExistence type="predicted"/>
<organism evidence="2 3">
    <name type="scientific">Trifolium medium</name>
    <dbReference type="NCBI Taxonomy" id="97028"/>
    <lineage>
        <taxon>Eukaryota</taxon>
        <taxon>Viridiplantae</taxon>
        <taxon>Streptophyta</taxon>
        <taxon>Embryophyta</taxon>
        <taxon>Tracheophyta</taxon>
        <taxon>Spermatophyta</taxon>
        <taxon>Magnoliopsida</taxon>
        <taxon>eudicotyledons</taxon>
        <taxon>Gunneridae</taxon>
        <taxon>Pentapetalae</taxon>
        <taxon>rosids</taxon>
        <taxon>fabids</taxon>
        <taxon>Fabales</taxon>
        <taxon>Fabaceae</taxon>
        <taxon>Papilionoideae</taxon>
        <taxon>50 kb inversion clade</taxon>
        <taxon>NPAAA clade</taxon>
        <taxon>Hologalegina</taxon>
        <taxon>IRL clade</taxon>
        <taxon>Trifolieae</taxon>
        <taxon>Trifolium</taxon>
    </lineage>
</organism>
<protein>
    <submittedName>
        <fullName evidence="2">Uncharacterized protein</fullName>
    </submittedName>
</protein>
<comment type="caution">
    <text evidence="2">The sequence shown here is derived from an EMBL/GenBank/DDBJ whole genome shotgun (WGS) entry which is preliminary data.</text>
</comment>
<sequence length="54" mass="6067">MGRYRRGLARARKGGAREREKSKESSDSSKAKVRELVSIIVSESEEGRMSIPPF</sequence>
<evidence type="ECO:0000313" key="3">
    <source>
        <dbReference type="Proteomes" id="UP000265520"/>
    </source>
</evidence>
<evidence type="ECO:0000313" key="2">
    <source>
        <dbReference type="EMBL" id="MCI90388.1"/>
    </source>
</evidence>